<evidence type="ECO:0000256" key="1">
    <source>
        <dbReference type="ARBA" id="ARBA00006056"/>
    </source>
</evidence>
<comment type="caution">
    <text evidence="3">The sequence shown here is derived from an EMBL/GenBank/DDBJ whole genome shotgun (WGS) entry which is preliminary data.</text>
</comment>
<reference evidence="3 4" key="1">
    <citation type="submission" date="2022-11" db="EMBL/GenBank/DDBJ databases">
        <title>Minimal conservation of predation-associated metabolite biosynthetic gene clusters underscores biosynthetic potential of Myxococcota including descriptions for ten novel species: Archangium lansinium sp. nov., Myxococcus landrumus sp. nov., Nannocystis bai.</title>
        <authorList>
            <person name="Ahearne A."/>
            <person name="Stevens C."/>
            <person name="Dowd S."/>
        </authorList>
    </citation>
    <scope>NUCLEOTIDE SEQUENCE [LARGE SCALE GENOMIC DNA]</scope>
    <source>
        <strain evidence="3 4">BB15-2</strain>
    </source>
</reference>
<evidence type="ECO:0000256" key="2">
    <source>
        <dbReference type="ARBA" id="ARBA00023002"/>
    </source>
</evidence>
<dbReference type="InterPro" id="IPR043144">
    <property type="entry name" value="Mal/L-sulf/L-lact_DH-like_ah"/>
</dbReference>
<dbReference type="InterPro" id="IPR036111">
    <property type="entry name" value="Mal/L-sulfo/L-lacto_DH-like_sf"/>
</dbReference>
<proteinExistence type="inferred from homology"/>
<dbReference type="PANTHER" id="PTHR11091:SF0">
    <property type="entry name" value="MALATE DEHYDROGENASE"/>
    <property type="match status" value="1"/>
</dbReference>
<protein>
    <submittedName>
        <fullName evidence="3">Ldh family oxidoreductase</fullName>
    </submittedName>
</protein>
<dbReference type="PANTHER" id="PTHR11091">
    <property type="entry name" value="OXIDOREDUCTASE-RELATED"/>
    <property type="match status" value="1"/>
</dbReference>
<dbReference type="Pfam" id="PF02615">
    <property type="entry name" value="Ldh_2"/>
    <property type="match status" value="1"/>
</dbReference>
<gene>
    <name evidence="3" type="ORF">POL25_43050</name>
</gene>
<dbReference type="InterPro" id="IPR043143">
    <property type="entry name" value="Mal/L-sulf/L-lact_DH-like_NADP"/>
</dbReference>
<dbReference type="Gene3D" id="1.10.1530.10">
    <property type="match status" value="1"/>
</dbReference>
<evidence type="ECO:0000313" key="4">
    <source>
        <dbReference type="Proteomes" id="UP001221686"/>
    </source>
</evidence>
<dbReference type="Proteomes" id="UP001221686">
    <property type="component" value="Unassembled WGS sequence"/>
</dbReference>
<dbReference type="EMBL" id="JAQNDL010000005">
    <property type="protein sequence ID" value="MDC0723740.1"/>
    <property type="molecule type" value="Genomic_DNA"/>
</dbReference>
<name>A0ABT5EEA4_9BACT</name>
<accession>A0ABT5EEA4</accession>
<comment type="similarity">
    <text evidence="1">Belongs to the LDH2/MDH2 oxidoreductase family.</text>
</comment>
<evidence type="ECO:0000313" key="3">
    <source>
        <dbReference type="EMBL" id="MDC0723740.1"/>
    </source>
</evidence>
<dbReference type="SUPFAM" id="SSF89733">
    <property type="entry name" value="L-sulfolactate dehydrogenase-like"/>
    <property type="match status" value="1"/>
</dbReference>
<keyword evidence="2" id="KW-0560">Oxidoreductase</keyword>
<sequence>MSAETVAVAAGELRSGLVRRLVRGLGLDAGDAASTVEHWLRTEQAGKPCHGLVRALYVTQSGAFGPYDGRPAPGPTRVRAGRLHVDGRGHLGYPVVQRLVEAGCAEAEQFGVCVATGVGVYPSGALGDWARLACARGCGVIVMSGSPARVVAPGGRVPLVGTNPICVGLPTRPHAFVCDASTSAITHGDLLVARTDGAPLPADAAVDREGARTRVPDEVAALLSVGGSHKTFALGLAVELLTSLGGGVPGSPKHAEHGVFAVFLGPELVEEAGPVLSDRLAAFAATGARIPGWDSERRAEAAGDLINMSRETYDALLPLLREADA</sequence>
<organism evidence="3 4">
    <name type="scientific">Nannocystis bainbridge</name>
    <dbReference type="NCBI Taxonomy" id="2995303"/>
    <lineage>
        <taxon>Bacteria</taxon>
        <taxon>Pseudomonadati</taxon>
        <taxon>Myxococcota</taxon>
        <taxon>Polyangia</taxon>
        <taxon>Nannocystales</taxon>
        <taxon>Nannocystaceae</taxon>
        <taxon>Nannocystis</taxon>
    </lineage>
</organism>
<keyword evidence="4" id="KW-1185">Reference proteome</keyword>
<dbReference type="Gene3D" id="3.30.1370.60">
    <property type="entry name" value="Hypothetical oxidoreductase yiak, domain 2"/>
    <property type="match status" value="1"/>
</dbReference>
<dbReference type="InterPro" id="IPR003767">
    <property type="entry name" value="Malate/L-lactate_DH-like"/>
</dbReference>
<dbReference type="RefSeq" id="WP_272092286.1">
    <property type="nucleotide sequence ID" value="NZ_JAQNDL010000005.1"/>
</dbReference>